<dbReference type="EMBL" id="LGCK01000014">
    <property type="protein sequence ID" value="KPL70427.1"/>
    <property type="molecule type" value="Genomic_DNA"/>
</dbReference>
<dbReference type="AlphaFoldDB" id="A0A0P6WKV9"/>
<dbReference type="Proteomes" id="UP000050430">
    <property type="component" value="Unassembled WGS sequence"/>
</dbReference>
<keyword evidence="2" id="KW-1185">Reference proteome</keyword>
<name>A0A0P6WKV9_9CHLR</name>
<sequence length="106" mass="11649">MTPVTAMLLNTRALIPPANDPLAATKAEFGRLMHAAIISPRFRQHLLTNPEKAIENGYMGESFHFTPEIKSQLAGLQAGTLEEFASQVLEIVETPSHAEMVVLHSR</sequence>
<evidence type="ECO:0000313" key="2">
    <source>
        <dbReference type="Proteomes" id="UP000050430"/>
    </source>
</evidence>
<dbReference type="RefSeq" id="WP_062422310.1">
    <property type="nucleotide sequence ID" value="NZ_BBYA01000010.1"/>
</dbReference>
<gene>
    <name evidence="1" type="ORF">ADM99_14865</name>
</gene>
<reference evidence="1 2" key="1">
    <citation type="submission" date="2015-07" db="EMBL/GenBank/DDBJ databases">
        <title>Genome sequence of Leptolinea tardivitalis DSM 16556.</title>
        <authorList>
            <person name="Hemp J."/>
            <person name="Ward L.M."/>
            <person name="Pace L.A."/>
            <person name="Fischer W.W."/>
        </authorList>
    </citation>
    <scope>NUCLEOTIDE SEQUENCE [LARGE SCALE GENOMIC DNA]</scope>
    <source>
        <strain evidence="1 2">YMTK-2</strain>
    </source>
</reference>
<comment type="caution">
    <text evidence="1">The sequence shown here is derived from an EMBL/GenBank/DDBJ whole genome shotgun (WGS) entry which is preliminary data.</text>
</comment>
<protein>
    <submittedName>
        <fullName evidence="1">Uncharacterized protein</fullName>
    </submittedName>
</protein>
<dbReference type="STRING" id="229920.ADM99_14865"/>
<evidence type="ECO:0000313" key="1">
    <source>
        <dbReference type="EMBL" id="KPL70427.1"/>
    </source>
</evidence>
<accession>A0A0P6WKV9</accession>
<proteinExistence type="predicted"/>
<organism evidence="1 2">
    <name type="scientific">Leptolinea tardivitalis</name>
    <dbReference type="NCBI Taxonomy" id="229920"/>
    <lineage>
        <taxon>Bacteria</taxon>
        <taxon>Bacillati</taxon>
        <taxon>Chloroflexota</taxon>
        <taxon>Anaerolineae</taxon>
        <taxon>Anaerolineales</taxon>
        <taxon>Anaerolineaceae</taxon>
        <taxon>Leptolinea</taxon>
    </lineage>
</organism>